<reference evidence="1" key="1">
    <citation type="submission" date="2019-08" db="EMBL/GenBank/DDBJ databases">
        <title>The genome of the North American firefly Photinus pyralis.</title>
        <authorList>
            <consortium name="Photinus pyralis genome working group"/>
            <person name="Fallon T.R."/>
            <person name="Sander Lower S.E."/>
            <person name="Weng J.-K."/>
        </authorList>
    </citation>
    <scope>NUCLEOTIDE SEQUENCE</scope>
    <source>
        <strain evidence="1">TRF0915ILg1</strain>
        <tissue evidence="1">Whole body</tissue>
    </source>
</reference>
<accession>A0A8K0CLP6</accession>
<evidence type="ECO:0000313" key="2">
    <source>
        <dbReference type="Proteomes" id="UP000801492"/>
    </source>
</evidence>
<sequence length="111" mass="12889">MCSTCLQLSEKLKRCKDESLKHTPISKRNVHKMKAKVYFRLLSKAEEEVKLFFFDCQKYQTSKPTTLDKYTCTIPLLYEAHLKPSLIAQLLYVVARSKMSSLKNPVRFPSA</sequence>
<dbReference type="OrthoDB" id="6734959at2759"/>
<gene>
    <name evidence="1" type="ORF">ILUMI_18242</name>
</gene>
<dbReference type="AlphaFoldDB" id="A0A8K0CLP6"/>
<name>A0A8K0CLP6_IGNLU</name>
<comment type="caution">
    <text evidence="1">The sequence shown here is derived from an EMBL/GenBank/DDBJ whole genome shotgun (WGS) entry which is preliminary data.</text>
</comment>
<evidence type="ECO:0000313" key="1">
    <source>
        <dbReference type="EMBL" id="KAF2887931.1"/>
    </source>
</evidence>
<dbReference type="Proteomes" id="UP000801492">
    <property type="component" value="Unassembled WGS sequence"/>
</dbReference>
<dbReference type="EMBL" id="VTPC01081042">
    <property type="protein sequence ID" value="KAF2887931.1"/>
    <property type="molecule type" value="Genomic_DNA"/>
</dbReference>
<proteinExistence type="predicted"/>
<protein>
    <submittedName>
        <fullName evidence="1">Uncharacterized protein</fullName>
    </submittedName>
</protein>
<keyword evidence="2" id="KW-1185">Reference proteome</keyword>
<organism evidence="1 2">
    <name type="scientific">Ignelater luminosus</name>
    <name type="common">Cucubano</name>
    <name type="synonym">Pyrophorus luminosus</name>
    <dbReference type="NCBI Taxonomy" id="2038154"/>
    <lineage>
        <taxon>Eukaryota</taxon>
        <taxon>Metazoa</taxon>
        <taxon>Ecdysozoa</taxon>
        <taxon>Arthropoda</taxon>
        <taxon>Hexapoda</taxon>
        <taxon>Insecta</taxon>
        <taxon>Pterygota</taxon>
        <taxon>Neoptera</taxon>
        <taxon>Endopterygota</taxon>
        <taxon>Coleoptera</taxon>
        <taxon>Polyphaga</taxon>
        <taxon>Elateriformia</taxon>
        <taxon>Elateroidea</taxon>
        <taxon>Elateridae</taxon>
        <taxon>Agrypninae</taxon>
        <taxon>Pyrophorini</taxon>
        <taxon>Ignelater</taxon>
    </lineage>
</organism>